<evidence type="ECO:0000256" key="2">
    <source>
        <dbReference type="ARBA" id="ARBA00005601"/>
    </source>
</evidence>
<dbReference type="InterPro" id="IPR027417">
    <property type="entry name" value="P-loop_NTPase"/>
</dbReference>
<dbReference type="InterPro" id="IPR041679">
    <property type="entry name" value="DNA2/NAM7-like_C"/>
</dbReference>
<dbReference type="GO" id="GO:0003676">
    <property type="term" value="F:nucleic acid binding"/>
    <property type="evidence" value="ECO:0007669"/>
    <property type="project" value="InterPro"/>
</dbReference>
<dbReference type="SUPFAM" id="SSF52540">
    <property type="entry name" value="P-loop containing nucleoside triphosphate hydrolases"/>
    <property type="match status" value="1"/>
</dbReference>
<dbReference type="InterPro" id="IPR012337">
    <property type="entry name" value="RNaseH-like_sf"/>
</dbReference>
<evidence type="ECO:0000256" key="6">
    <source>
        <dbReference type="ARBA" id="ARBA00022801"/>
    </source>
</evidence>
<sequence>MESYSLCLAVLYHHVKSKHGRVSITDAETLMSKANAKVMSDAGGVRQLVERYGAHAPLPLKFVASRSCIEFKDTAAAMIALAKAVQAYPKTPSQGLLGNFRKQHPQYAFMWTNKALASCKPFIDLHGSSISGSFLWDGDVQVNNVLPQILRWVPNAPPAPSPSAASSNAIVYVNSLSHGKQVFELLSASTVLFIDLEGDLEPNGRISLLQVSGSHDPPTVYLVDTLTCPSILRDSQVKRVLSAALVVLHDARRDTAALRGQFQIVLSSIFDTQVAHQLLEGNHTLMAGLNLVLSLYANVTNTMKTQVVHREGLWEQRPLPPLLIEYAAQDVVHLPVAYRAMKARMTDAMYTACLDQSKARATTGATSSAAIRRTLLQVSTYLLQAGGYIHLSTSSALYAKFPALHVLKGRGTLSDFFHTYGPLVTPSIVIVNDKLMLQTMDTAAAMTHLAAFLRLNGGKVAAASLTDFYKAYPGVQAVLKPSKNSSPVAFIKRHGAKGTPPIVVQGASTLVLKSASPTPSPRRRPIDSGGEPISPAQLIKTYGRRFAQDKWGVAVTHDATFANVLTVHVPAIQTFVLTNQSTEVVSLRRCFRVATPSSSSAAKSPFRLTNVGPMTLAPFGGSISVACRFLSNIPGRFHGVVAFEFESATRTLFVIGRVFEGVDCVDAAMDAETRQLIQQGTSRRQKKRHPKQLHFAPPAYSHTASRNGDMAGFAVPLGRHALPASWSTSAMDTDDLTLTMSNHTRRFQDLLYREEQELLRQQREYDMEHATLHRKTPVLFELAVPGLAEGRPSLVAGDKVLIRHSSSSSSPTFQGTITQVRLDGIYIAMPAAFSRSSAGPLFNVRFVSSRTSTRLEHQGLHAVSADMHTAMLFPSTEQLMVGRQGYHKPSSPTSSSLAPSHTTDLCFSRPINPEQDLAIRDIHALVLSSRRRRATCSEEGDGVLLPYLLFGPPGTGKTVTIVEAIIQLLRSPLTKKSSSSMHILVCAPSNAAADNVVACLATQVSADNTMRRVMAFSRRVQDTPASVLPFTTITCDGESTSFVQPSLDELNTTSVLVTTIATGAKLFNWGVQRGFFDLIVFDEAAQATEPAVVAVVGPLATRDTVVVLAGDPKQLGPVVKSTYGVRFGLGKSLMERLLPVYEEAAAAVGHHPPPPTTKHSSPWSTKLVRNYRSHPDILAVPNVQFYDGDLVPSAPTSVTHSLLTWPHLPNPSVPLVFHGVAGGEVQTNDSPSWFNPHELQIVLEYVEKLLAYQVLPADIGVITPYAKQRQKLQETFRRRGVPSGVLVGSVEQFQGGERRVIVISTVRSAAGYFEDDSKFQLGFVAHPKRFNVAVTRAQAMLIVVGNPAVLETSPDWKAFLGYCMARRVCRGVLPTCHDEEKDEWEHVGSDDDDEFVHEHDLLDLAVALQHDMERTAEAQRREREAQYAAWRADKEARHVAERKRVEQMEIQDYARHAMALEAAEEIYRRQDIQRQAELHRADQEFRRQQRQDNHNNAECIIS</sequence>
<feature type="compositionally biased region" description="Basic residues" evidence="10">
    <location>
        <begin position="683"/>
        <end position="692"/>
    </location>
</feature>
<comment type="catalytic activity">
    <reaction evidence="9">
        <text>ATP + H2O = ADP + phosphate + H(+)</text>
        <dbReference type="Rhea" id="RHEA:13065"/>
        <dbReference type="ChEBI" id="CHEBI:15377"/>
        <dbReference type="ChEBI" id="CHEBI:15378"/>
        <dbReference type="ChEBI" id="CHEBI:30616"/>
        <dbReference type="ChEBI" id="CHEBI:43474"/>
        <dbReference type="ChEBI" id="CHEBI:456216"/>
        <dbReference type="EC" id="3.6.4.13"/>
    </reaction>
</comment>
<dbReference type="GO" id="GO:0006139">
    <property type="term" value="P:nucleobase-containing compound metabolic process"/>
    <property type="evidence" value="ECO:0007669"/>
    <property type="project" value="InterPro"/>
</dbReference>
<dbReference type="VEuPathDB" id="FungiDB:H257_14957"/>
<dbReference type="GO" id="GO:0005524">
    <property type="term" value="F:ATP binding"/>
    <property type="evidence" value="ECO:0007669"/>
    <property type="project" value="UniProtKB-KW"/>
</dbReference>
<dbReference type="Pfam" id="PF21633">
    <property type="entry name" value="MOV-10_Ig-like"/>
    <property type="match status" value="1"/>
</dbReference>
<dbReference type="Pfam" id="PF01612">
    <property type="entry name" value="DNA_pol_A_exo1"/>
    <property type="match status" value="1"/>
</dbReference>
<keyword evidence="4" id="KW-0963">Cytoplasm</keyword>
<dbReference type="Gene3D" id="3.30.420.10">
    <property type="entry name" value="Ribonuclease H-like superfamily/Ribonuclease H"/>
    <property type="match status" value="1"/>
</dbReference>
<dbReference type="EMBL" id="KI913177">
    <property type="protein sequence ID" value="ETV69349.1"/>
    <property type="molecule type" value="Genomic_DNA"/>
</dbReference>
<keyword evidence="6" id="KW-0378">Hydrolase</keyword>
<comment type="similarity">
    <text evidence="2">Belongs to the DNA2/NAM7 helicase family. SDE3 subfamily.</text>
</comment>
<evidence type="ECO:0000313" key="12">
    <source>
        <dbReference type="EMBL" id="ETV69349.1"/>
    </source>
</evidence>
<dbReference type="GO" id="GO:0003724">
    <property type="term" value="F:RNA helicase activity"/>
    <property type="evidence" value="ECO:0007669"/>
    <property type="project" value="UniProtKB-EC"/>
</dbReference>
<protein>
    <recommendedName>
        <fullName evidence="3">RNA helicase</fullName>
        <ecNumber evidence="3">3.6.4.13</ecNumber>
    </recommendedName>
</protein>
<dbReference type="GO" id="GO:0008408">
    <property type="term" value="F:3'-5' exonuclease activity"/>
    <property type="evidence" value="ECO:0007669"/>
    <property type="project" value="InterPro"/>
</dbReference>
<feature type="domain" description="3'-5' exonuclease" evidence="11">
    <location>
        <begin position="170"/>
        <end position="346"/>
    </location>
</feature>
<dbReference type="InterPro" id="IPR002562">
    <property type="entry name" value="3'-5'_exonuclease_dom"/>
</dbReference>
<dbReference type="EC" id="3.6.4.13" evidence="3"/>
<dbReference type="PANTHER" id="PTHR45418:SF1">
    <property type="entry name" value="CANCER_TESTIS ANTIGEN 55"/>
    <property type="match status" value="1"/>
</dbReference>
<dbReference type="RefSeq" id="XP_009841206.1">
    <property type="nucleotide sequence ID" value="XM_009842904.1"/>
</dbReference>
<keyword evidence="8" id="KW-0067">ATP-binding</keyword>
<dbReference type="Gene3D" id="3.40.50.300">
    <property type="entry name" value="P-loop containing nucleotide triphosphate hydrolases"/>
    <property type="match status" value="2"/>
</dbReference>
<feature type="region of interest" description="Disordered" evidence="10">
    <location>
        <begin position="513"/>
        <end position="532"/>
    </location>
</feature>
<evidence type="ECO:0000256" key="4">
    <source>
        <dbReference type="ARBA" id="ARBA00022490"/>
    </source>
</evidence>
<dbReference type="InterPro" id="IPR049077">
    <property type="entry name" value="MOV-10_Ig-like"/>
</dbReference>
<evidence type="ECO:0000256" key="5">
    <source>
        <dbReference type="ARBA" id="ARBA00022741"/>
    </source>
</evidence>
<dbReference type="InterPro" id="IPR047187">
    <property type="entry name" value="SF1_C_Upf1"/>
</dbReference>
<dbReference type="SMART" id="SM00474">
    <property type="entry name" value="35EXOc"/>
    <property type="match status" value="1"/>
</dbReference>
<dbReference type="Pfam" id="PF13087">
    <property type="entry name" value="AAA_12"/>
    <property type="match status" value="1"/>
</dbReference>
<dbReference type="InterPro" id="IPR036397">
    <property type="entry name" value="RNaseH_sf"/>
</dbReference>
<proteinExistence type="inferred from homology"/>
<gene>
    <name evidence="12" type="ORF">H257_14957</name>
</gene>
<dbReference type="SUPFAM" id="SSF53098">
    <property type="entry name" value="Ribonuclease H-like"/>
    <property type="match status" value="1"/>
</dbReference>
<evidence type="ECO:0000256" key="7">
    <source>
        <dbReference type="ARBA" id="ARBA00022806"/>
    </source>
</evidence>
<evidence type="ECO:0000256" key="3">
    <source>
        <dbReference type="ARBA" id="ARBA00012552"/>
    </source>
</evidence>
<feature type="region of interest" description="Disordered" evidence="10">
    <location>
        <begin position="678"/>
        <end position="701"/>
    </location>
</feature>
<organism evidence="12">
    <name type="scientific">Aphanomyces astaci</name>
    <name type="common">Crayfish plague agent</name>
    <dbReference type="NCBI Taxonomy" id="112090"/>
    <lineage>
        <taxon>Eukaryota</taxon>
        <taxon>Sar</taxon>
        <taxon>Stramenopiles</taxon>
        <taxon>Oomycota</taxon>
        <taxon>Saprolegniomycetes</taxon>
        <taxon>Saprolegniales</taxon>
        <taxon>Verrucalvaceae</taxon>
        <taxon>Aphanomyces</taxon>
    </lineage>
</organism>
<dbReference type="CDD" id="cd18808">
    <property type="entry name" value="SF1_C_Upf1"/>
    <property type="match status" value="1"/>
</dbReference>
<evidence type="ECO:0000259" key="11">
    <source>
        <dbReference type="SMART" id="SM00474"/>
    </source>
</evidence>
<evidence type="ECO:0000256" key="9">
    <source>
        <dbReference type="ARBA" id="ARBA00047984"/>
    </source>
</evidence>
<dbReference type="STRING" id="112090.W4FRA5"/>
<reference evidence="12" key="1">
    <citation type="submission" date="2013-12" db="EMBL/GenBank/DDBJ databases">
        <title>The Genome Sequence of Aphanomyces astaci APO3.</title>
        <authorList>
            <consortium name="The Broad Institute Genomics Platform"/>
            <person name="Russ C."/>
            <person name="Tyler B."/>
            <person name="van West P."/>
            <person name="Dieguez-Uribeondo J."/>
            <person name="Young S.K."/>
            <person name="Zeng Q."/>
            <person name="Gargeya S."/>
            <person name="Fitzgerald M."/>
            <person name="Abouelleil A."/>
            <person name="Alvarado L."/>
            <person name="Chapman S.B."/>
            <person name="Gainer-Dewar J."/>
            <person name="Goldberg J."/>
            <person name="Griggs A."/>
            <person name="Gujja S."/>
            <person name="Hansen M."/>
            <person name="Howarth C."/>
            <person name="Imamovic A."/>
            <person name="Ireland A."/>
            <person name="Larimer J."/>
            <person name="McCowan C."/>
            <person name="Murphy C."/>
            <person name="Pearson M."/>
            <person name="Poon T.W."/>
            <person name="Priest M."/>
            <person name="Roberts A."/>
            <person name="Saif S."/>
            <person name="Shea T."/>
            <person name="Sykes S."/>
            <person name="Wortman J."/>
            <person name="Nusbaum C."/>
            <person name="Birren B."/>
        </authorList>
    </citation>
    <scope>NUCLEOTIDE SEQUENCE [LARGE SCALE GENOMIC DNA]</scope>
    <source>
        <strain evidence="12">APO3</strain>
    </source>
</reference>
<accession>W4FRA5</accession>
<dbReference type="OrthoDB" id="6513042at2759"/>
<dbReference type="GO" id="GO:0005737">
    <property type="term" value="C:cytoplasm"/>
    <property type="evidence" value="ECO:0007669"/>
    <property type="project" value="UniProtKB-SubCell"/>
</dbReference>
<evidence type="ECO:0000256" key="1">
    <source>
        <dbReference type="ARBA" id="ARBA00004496"/>
    </source>
</evidence>
<dbReference type="Pfam" id="PF13086">
    <property type="entry name" value="AAA_11"/>
    <property type="match status" value="2"/>
</dbReference>
<dbReference type="Pfam" id="PF21634">
    <property type="entry name" value="MOV-10_beta-barrel"/>
    <property type="match status" value="1"/>
</dbReference>
<keyword evidence="7" id="KW-0347">Helicase</keyword>
<evidence type="ECO:0000256" key="8">
    <source>
        <dbReference type="ARBA" id="ARBA00022840"/>
    </source>
</evidence>
<keyword evidence="5" id="KW-0547">Nucleotide-binding</keyword>
<comment type="subcellular location">
    <subcellularLocation>
        <location evidence="1">Cytoplasm</location>
    </subcellularLocation>
</comment>
<dbReference type="InterPro" id="IPR049080">
    <property type="entry name" value="MOV-10-like_beta-barrel"/>
</dbReference>
<evidence type="ECO:0000256" key="10">
    <source>
        <dbReference type="SAM" id="MobiDB-lite"/>
    </source>
</evidence>
<dbReference type="PANTHER" id="PTHR45418">
    <property type="entry name" value="CANCER/TESTIS ANTIGEN 55"/>
    <property type="match status" value="1"/>
</dbReference>
<name>W4FRA5_APHAT</name>
<dbReference type="GeneID" id="20816953"/>
<dbReference type="InterPro" id="IPR041677">
    <property type="entry name" value="DNA2/NAM7_AAA_11"/>
</dbReference>